<feature type="region of interest" description="Disordered" evidence="3">
    <location>
        <begin position="553"/>
        <end position="574"/>
    </location>
</feature>
<evidence type="ECO:0000259" key="6">
    <source>
        <dbReference type="PROSITE" id="PS51846"/>
    </source>
</evidence>
<evidence type="ECO:0000313" key="8">
    <source>
        <dbReference type="Proteomes" id="UP001295684"/>
    </source>
</evidence>
<dbReference type="PANTHER" id="PTHR12064:SF97">
    <property type="entry name" value="METAL TRANSPORTER CNNM-5"/>
    <property type="match status" value="1"/>
</dbReference>
<dbReference type="InterPro" id="IPR045095">
    <property type="entry name" value="ACDP"/>
</dbReference>
<feature type="transmembrane region" description="Helical" evidence="4">
    <location>
        <begin position="97"/>
        <end position="125"/>
    </location>
</feature>
<feature type="domain" description="CNNM transmembrane" evidence="6">
    <location>
        <begin position="94"/>
        <end position="276"/>
    </location>
</feature>
<dbReference type="GO" id="GO:0005737">
    <property type="term" value="C:cytoplasm"/>
    <property type="evidence" value="ECO:0007669"/>
    <property type="project" value="TreeGrafter"/>
</dbReference>
<comment type="caution">
    <text evidence="7">The sequence shown here is derived from an EMBL/GenBank/DDBJ whole genome shotgun (WGS) entry which is preliminary data.</text>
</comment>
<organism evidence="7 8">
    <name type="scientific">Euplotes crassus</name>
    <dbReference type="NCBI Taxonomy" id="5936"/>
    <lineage>
        <taxon>Eukaryota</taxon>
        <taxon>Sar</taxon>
        <taxon>Alveolata</taxon>
        <taxon>Ciliophora</taxon>
        <taxon>Intramacronucleata</taxon>
        <taxon>Spirotrichea</taxon>
        <taxon>Hypotrichia</taxon>
        <taxon>Euplotida</taxon>
        <taxon>Euplotidae</taxon>
        <taxon>Moneuplotes</taxon>
    </lineage>
</organism>
<dbReference type="GO" id="GO:0010960">
    <property type="term" value="P:magnesium ion homeostasis"/>
    <property type="evidence" value="ECO:0007669"/>
    <property type="project" value="InterPro"/>
</dbReference>
<dbReference type="EMBL" id="CAMPGE010005001">
    <property type="protein sequence ID" value="CAI2363851.1"/>
    <property type="molecule type" value="Genomic_DNA"/>
</dbReference>
<keyword evidence="5" id="KW-0732">Signal</keyword>
<dbReference type="AlphaFoldDB" id="A0AAD1UC16"/>
<evidence type="ECO:0000256" key="4">
    <source>
        <dbReference type="SAM" id="Phobius"/>
    </source>
</evidence>
<protein>
    <recommendedName>
        <fullName evidence="6">CNNM transmembrane domain-containing protein</fullName>
    </recommendedName>
</protein>
<sequence>MWSSYCSLTFIFLLSSLALASSQGMTGSYENIVKISVEYDKDLEIIYHNGKVFMDVSRMEPIQNTLKYEEATSLAEPAPIEEEESSSGGRFPPGSYMFYYCLIVAVLLTLGAGVMSGLTVGYLSIDQLELEMKLQNGTEEEKKNALAVLPVLEDHHYLLVTLLLANALCMEALPIYLDSIVPSAYAILISVIAVLFFGEVIPQAICTGPQQIKIGAFLAPLIQILKIALGIISYPIAKILDCILGEHMATRYSNNDLKALIELHSYHALEAMDHEQNWKAENRGLKPYQTKMIKSVLDTKDGFVDKLMVPDNKIFKVNINKNINNKLAKKLTDAGYSRIPVYDGDDKNRIVGILLIKQLIGLDLTEDRKISDLVKEGEVVLRKPLFISPKEKFEGLLNHFTKGRSHMAIITDDPIKMDKYAQGLEENANERSLGEGSRDDTMKSDIKPAKVLGLLTLEDLIEYIIKEDILDEADYDKDLMQNKNPNIMVNNRNWHQNSNNLSQLFIENRSKIHDFVHSHLKESFEDHKKFKFRKNLAQSITIDKKDLTHSLLDKESSVMDNPIKEREDNKEDQA</sequence>
<dbReference type="GO" id="GO:0016020">
    <property type="term" value="C:membrane"/>
    <property type="evidence" value="ECO:0007669"/>
    <property type="project" value="UniProtKB-UniRule"/>
</dbReference>
<dbReference type="SUPFAM" id="SSF54631">
    <property type="entry name" value="CBS-domain pair"/>
    <property type="match status" value="1"/>
</dbReference>
<keyword evidence="8" id="KW-1185">Reference proteome</keyword>
<reference evidence="7" key="1">
    <citation type="submission" date="2023-07" db="EMBL/GenBank/DDBJ databases">
        <authorList>
            <consortium name="AG Swart"/>
            <person name="Singh M."/>
            <person name="Singh A."/>
            <person name="Seah K."/>
            <person name="Emmerich C."/>
        </authorList>
    </citation>
    <scope>NUCLEOTIDE SEQUENCE</scope>
    <source>
        <strain evidence="7">DP1</strain>
    </source>
</reference>
<evidence type="ECO:0000256" key="5">
    <source>
        <dbReference type="SAM" id="SignalP"/>
    </source>
</evidence>
<name>A0AAD1UC16_EUPCR</name>
<evidence type="ECO:0000256" key="1">
    <source>
        <dbReference type="ARBA" id="ARBA00022737"/>
    </source>
</evidence>
<evidence type="ECO:0000256" key="2">
    <source>
        <dbReference type="PROSITE-ProRule" id="PRU01193"/>
    </source>
</evidence>
<keyword evidence="2 4" id="KW-1133">Transmembrane helix</keyword>
<dbReference type="InterPro" id="IPR002550">
    <property type="entry name" value="CNNM"/>
</dbReference>
<gene>
    <name evidence="7" type="ORF">ECRASSUSDP1_LOCUS5191</name>
</gene>
<feature type="transmembrane region" description="Helical" evidence="4">
    <location>
        <begin position="183"/>
        <end position="202"/>
    </location>
</feature>
<dbReference type="PANTHER" id="PTHR12064">
    <property type="entry name" value="METAL TRANSPORTER CNNM"/>
    <property type="match status" value="1"/>
</dbReference>
<dbReference type="InterPro" id="IPR000644">
    <property type="entry name" value="CBS_dom"/>
</dbReference>
<keyword evidence="1" id="KW-0677">Repeat</keyword>
<accession>A0AAD1UC16</accession>
<evidence type="ECO:0000313" key="7">
    <source>
        <dbReference type="EMBL" id="CAI2363851.1"/>
    </source>
</evidence>
<keyword evidence="2 4" id="KW-0472">Membrane</keyword>
<evidence type="ECO:0000256" key="3">
    <source>
        <dbReference type="SAM" id="MobiDB-lite"/>
    </source>
</evidence>
<feature type="signal peptide" evidence="5">
    <location>
        <begin position="1"/>
        <end position="22"/>
    </location>
</feature>
<proteinExistence type="predicted"/>
<dbReference type="InterPro" id="IPR046342">
    <property type="entry name" value="CBS_dom_sf"/>
</dbReference>
<dbReference type="Proteomes" id="UP001295684">
    <property type="component" value="Unassembled WGS sequence"/>
</dbReference>
<dbReference type="GO" id="GO:0030026">
    <property type="term" value="P:intracellular manganese ion homeostasis"/>
    <property type="evidence" value="ECO:0007669"/>
    <property type="project" value="TreeGrafter"/>
</dbReference>
<dbReference type="Pfam" id="PF01595">
    <property type="entry name" value="CNNM"/>
    <property type="match status" value="1"/>
</dbReference>
<dbReference type="PROSITE" id="PS51846">
    <property type="entry name" value="CNNM"/>
    <property type="match status" value="1"/>
</dbReference>
<dbReference type="Gene3D" id="3.10.580.10">
    <property type="entry name" value="CBS-domain"/>
    <property type="match status" value="1"/>
</dbReference>
<keyword evidence="2 4" id="KW-0812">Transmembrane</keyword>
<feature type="chain" id="PRO_5041934587" description="CNNM transmembrane domain-containing protein" evidence="5">
    <location>
        <begin position="23"/>
        <end position="574"/>
    </location>
</feature>
<feature type="transmembrane region" description="Helical" evidence="4">
    <location>
        <begin position="214"/>
        <end position="237"/>
    </location>
</feature>
<dbReference type="Pfam" id="PF00571">
    <property type="entry name" value="CBS"/>
    <property type="match status" value="1"/>
</dbReference>